<keyword evidence="2" id="KW-1185">Reference proteome</keyword>
<dbReference type="SMART" id="SM00028">
    <property type="entry name" value="TPR"/>
    <property type="match status" value="3"/>
</dbReference>
<dbReference type="EMBL" id="AM406670">
    <property type="protein sequence ID" value="CAL95215.1"/>
    <property type="molecule type" value="Genomic_DNA"/>
</dbReference>
<sequence>MAPLSLRPTVLALFAATLFLPEGSSESRAAQPAFDPLLSDPAAVCARPFTGAWQRTLVRIAAAKSENAPFQTGQMQPAGGEVPLYKDLGTLSFKVSTVEPRAQAYFDQGLRLAFAFNHAEAIRAFRAAQQIDPHCAMCYWGEALALGPNINAPMPPEANPPALEAIGRAQALASRADARERVLIEALARRYSADPKADRSALDAAYADAMHEAARRYPRDDTVQVLFAEAAMDTQPWDYWEAGGTRPKGRAADLIAALETVLKRNPGHPGAIHLYIHAVEASTTPERALAPARRLAALMPGAGHIVHMPAHIYYRTGLFRDSLEANKKAIAVDERYFQTSPSDPLYRTGYYPHNIHFVLVSAQMGGDATTALEAAAKLDGVMPAEVVRQFPSLEAIKGAPYTTHALFSEPATILALPRPAEGLTLVTAMYHYARAVAFAANKDLPAARAELDALTRIEANADFQPYAAWQVPAREIVQTARLVASGRVADAEGDLDAAAKDYEAAVAIEDALSYMEPPYWYYPVRQSLGAVKLRQGRFDEAEKAFRDSLGKVRNNGWALAGLAEVYRQQRKPAAQAEAQKAFSRAWFGPAGGPALERL</sequence>
<dbReference type="STRING" id="62928.azo2598"/>
<dbReference type="AlphaFoldDB" id="A1K8R0"/>
<organism evidence="1 2">
    <name type="scientific">Azoarcus sp. (strain BH72)</name>
    <dbReference type="NCBI Taxonomy" id="418699"/>
    <lineage>
        <taxon>Bacteria</taxon>
        <taxon>Pseudomonadati</taxon>
        <taxon>Pseudomonadota</taxon>
        <taxon>Betaproteobacteria</taxon>
        <taxon>Rhodocyclales</taxon>
        <taxon>Zoogloeaceae</taxon>
        <taxon>Azoarcus</taxon>
    </lineage>
</organism>
<protein>
    <submittedName>
        <fullName evidence="1">Conserved hypothetical secreted protein</fullName>
    </submittedName>
</protein>
<reference evidence="1 2" key="1">
    <citation type="journal article" date="2006" name="Nat. Biotechnol.">
        <title>Complete genome of the mutualistic, N2-fixing grass endophyte Azoarcus sp. strain BH72.</title>
        <authorList>
            <person name="Krause A."/>
            <person name="Ramakumar A."/>
            <person name="Bartels D."/>
            <person name="Battistoni F."/>
            <person name="Bekel T."/>
            <person name="Boch J."/>
            <person name="Boehm M."/>
            <person name="Friedrich F."/>
            <person name="Hurek T."/>
            <person name="Krause L."/>
            <person name="Linke B."/>
            <person name="McHardy A.C."/>
            <person name="Sarkar A."/>
            <person name="Schneiker S."/>
            <person name="Syed A.A."/>
            <person name="Thauer R."/>
            <person name="Vorhoelter F.-J."/>
            <person name="Weidner S."/>
            <person name="Puehler A."/>
            <person name="Reinhold-Hurek B."/>
            <person name="Kaiser O."/>
            <person name="Goesmann A."/>
        </authorList>
    </citation>
    <scope>NUCLEOTIDE SEQUENCE [LARGE SCALE GENOMIC DNA]</scope>
    <source>
        <strain evidence="1 2">BH72</strain>
    </source>
</reference>
<dbReference type="eggNOG" id="COG0457">
    <property type="taxonomic scope" value="Bacteria"/>
</dbReference>
<evidence type="ECO:0000313" key="2">
    <source>
        <dbReference type="Proteomes" id="UP000002588"/>
    </source>
</evidence>
<name>A1K8R0_AZOSB</name>
<dbReference type="HOGENOM" id="CLU_011527_1_0_4"/>
<dbReference type="Gene3D" id="1.25.40.10">
    <property type="entry name" value="Tetratricopeptide repeat domain"/>
    <property type="match status" value="2"/>
</dbReference>
<accession>A1K8R0</accession>
<evidence type="ECO:0000313" key="1">
    <source>
        <dbReference type="EMBL" id="CAL95215.1"/>
    </source>
</evidence>
<dbReference type="SUPFAM" id="SSF48452">
    <property type="entry name" value="TPR-like"/>
    <property type="match status" value="2"/>
</dbReference>
<dbReference type="InterPro" id="IPR019734">
    <property type="entry name" value="TPR_rpt"/>
</dbReference>
<dbReference type="Proteomes" id="UP000002588">
    <property type="component" value="Chromosome"/>
</dbReference>
<gene>
    <name evidence="1" type="ordered locus">azo2598</name>
</gene>
<dbReference type="PANTHER" id="PTHR45588:SF1">
    <property type="entry name" value="WW DOMAIN-CONTAINING PROTEIN"/>
    <property type="match status" value="1"/>
</dbReference>
<dbReference type="KEGG" id="azo:azo2598"/>
<proteinExistence type="predicted"/>
<dbReference type="RefSeq" id="WP_011766325.1">
    <property type="nucleotide sequence ID" value="NC_008702.1"/>
</dbReference>
<dbReference type="InterPro" id="IPR011990">
    <property type="entry name" value="TPR-like_helical_dom_sf"/>
</dbReference>
<dbReference type="PANTHER" id="PTHR45588">
    <property type="entry name" value="TPR DOMAIN-CONTAINING PROTEIN"/>
    <property type="match status" value="1"/>
</dbReference>